<gene>
    <name evidence="2" type="ORF">GNF77_16275</name>
</gene>
<name>A0AAW9IKF1_CLOPF</name>
<reference evidence="2" key="1">
    <citation type="submission" date="2019-11" db="EMBL/GenBank/DDBJ databases">
        <title>Characterization of Clostridium perfringens isolates from swine manure treated agricultural soils.</title>
        <authorList>
            <person name="Wushke S.T."/>
        </authorList>
    </citation>
    <scope>NUCLEOTIDE SEQUENCE</scope>
    <source>
        <strain evidence="2">V2</strain>
    </source>
</reference>
<proteinExistence type="predicted"/>
<evidence type="ECO:0000256" key="1">
    <source>
        <dbReference type="SAM" id="Phobius"/>
    </source>
</evidence>
<evidence type="ECO:0000313" key="2">
    <source>
        <dbReference type="EMBL" id="MDZ5010428.1"/>
    </source>
</evidence>
<dbReference type="AlphaFoldDB" id="A0AAW9IKF1"/>
<organism evidence="2 3">
    <name type="scientific">Clostridium perfringens</name>
    <dbReference type="NCBI Taxonomy" id="1502"/>
    <lineage>
        <taxon>Bacteria</taxon>
        <taxon>Bacillati</taxon>
        <taxon>Bacillota</taxon>
        <taxon>Clostridia</taxon>
        <taxon>Eubacteriales</taxon>
        <taxon>Clostridiaceae</taxon>
        <taxon>Clostridium</taxon>
    </lineage>
</organism>
<feature type="transmembrane region" description="Helical" evidence="1">
    <location>
        <begin position="57"/>
        <end position="76"/>
    </location>
</feature>
<accession>A0AAW9IKF1</accession>
<keyword evidence="1" id="KW-0472">Membrane</keyword>
<keyword evidence="1" id="KW-1133">Transmembrane helix</keyword>
<protein>
    <submittedName>
        <fullName evidence="2">Uncharacterized protein</fullName>
    </submittedName>
</protein>
<comment type="caution">
    <text evidence="2">The sequence shown here is derived from an EMBL/GenBank/DDBJ whole genome shotgun (WGS) entry which is preliminary data.</text>
</comment>
<feature type="non-terminal residue" evidence="2">
    <location>
        <position position="146"/>
    </location>
</feature>
<keyword evidence="1" id="KW-0812">Transmembrane</keyword>
<sequence>MFIEKYNLSDLKGLDLMWFALFPLLNINYVIASSIAENGKNLSIALDKKIPFLSIFIFPYIYWYIYVFVGLTFILLKNRRNYMRALLAISIGMCVCYLIYYLFPVEIVRPTIISNSLPNKLVSVIYENDRPFNCFPSIHVLNTYII</sequence>
<evidence type="ECO:0000313" key="3">
    <source>
        <dbReference type="Proteomes" id="UP001292368"/>
    </source>
</evidence>
<feature type="transmembrane region" description="Helical" evidence="1">
    <location>
        <begin position="16"/>
        <end position="36"/>
    </location>
</feature>
<feature type="transmembrane region" description="Helical" evidence="1">
    <location>
        <begin position="82"/>
        <end position="103"/>
    </location>
</feature>
<dbReference type="EMBL" id="WNVM01000369">
    <property type="protein sequence ID" value="MDZ5010428.1"/>
    <property type="molecule type" value="Genomic_DNA"/>
</dbReference>
<dbReference type="Proteomes" id="UP001292368">
    <property type="component" value="Unassembled WGS sequence"/>
</dbReference>